<dbReference type="PANTHER" id="PTHR30348:SF4">
    <property type="entry name" value="DUF72 DOMAIN-CONTAINING PROTEIN"/>
    <property type="match status" value="1"/>
</dbReference>
<dbReference type="Pfam" id="PF01904">
    <property type="entry name" value="DUF72"/>
    <property type="match status" value="1"/>
</dbReference>
<dbReference type="eggNOG" id="COG1801">
    <property type="taxonomic scope" value="Bacteria"/>
</dbReference>
<evidence type="ECO:0000256" key="1">
    <source>
        <dbReference type="SAM" id="MobiDB-lite"/>
    </source>
</evidence>
<organism evidence="2 3">
    <name type="scientific">Gordonia bronchialis (strain ATCC 25592 / DSM 43247 / BCRC 13721 / JCM 3198 / KCTC 3076 / NBRC 16047 / NCTC 10667)</name>
    <name type="common">Rhodococcus bronchialis</name>
    <dbReference type="NCBI Taxonomy" id="526226"/>
    <lineage>
        <taxon>Bacteria</taxon>
        <taxon>Bacillati</taxon>
        <taxon>Actinomycetota</taxon>
        <taxon>Actinomycetes</taxon>
        <taxon>Mycobacteriales</taxon>
        <taxon>Gordoniaceae</taxon>
        <taxon>Gordonia</taxon>
    </lineage>
</organism>
<protein>
    <recommendedName>
        <fullName evidence="4">DUF72 domain-containing protein</fullName>
    </recommendedName>
</protein>
<dbReference type="SUPFAM" id="SSF117396">
    <property type="entry name" value="TM1631-like"/>
    <property type="match status" value="1"/>
</dbReference>
<dbReference type="KEGG" id="gbr:Gbro_4365"/>
<name>D0L621_GORB4</name>
<evidence type="ECO:0000313" key="2">
    <source>
        <dbReference type="EMBL" id="ACY23507.1"/>
    </source>
</evidence>
<reference evidence="2 3" key="2">
    <citation type="journal article" date="2010" name="Stand. Genomic Sci.">
        <title>Complete genome sequence of Gordonia bronchialis type strain (3410).</title>
        <authorList>
            <person name="Ivanova N."/>
            <person name="Sikorski J."/>
            <person name="Jando M."/>
            <person name="Lapidus A."/>
            <person name="Nolan M."/>
            <person name="Lucas S."/>
            <person name="Del Rio T.G."/>
            <person name="Tice H."/>
            <person name="Copeland A."/>
            <person name="Cheng J.F."/>
            <person name="Chen F."/>
            <person name="Bruce D."/>
            <person name="Goodwin L."/>
            <person name="Pitluck S."/>
            <person name="Mavromatis K."/>
            <person name="Ovchinnikova G."/>
            <person name="Pati A."/>
            <person name="Chen A."/>
            <person name="Palaniappan K."/>
            <person name="Land M."/>
            <person name="Hauser L."/>
            <person name="Chang Y.J."/>
            <person name="Jeffries C.D."/>
            <person name="Chain P."/>
            <person name="Saunders E."/>
            <person name="Han C."/>
            <person name="Detter J.C."/>
            <person name="Brettin T."/>
            <person name="Rohde M."/>
            <person name="Goker M."/>
            <person name="Bristow J."/>
            <person name="Eisen J.A."/>
            <person name="Markowitz V."/>
            <person name="Hugenholtz P."/>
            <person name="Klenk H.P."/>
            <person name="Kyrpides N.C."/>
        </authorList>
    </citation>
    <scope>NUCLEOTIDE SEQUENCE [LARGE SCALE GENOMIC DNA]</scope>
    <source>
        <strain evidence="3">ATCC 25592 / DSM 43247 / BCRC 13721 / JCM 3198 / KCTC 3076 / NBRC 16047 / NCTC 10667</strain>
    </source>
</reference>
<dbReference type="PANTHER" id="PTHR30348">
    <property type="entry name" value="UNCHARACTERIZED PROTEIN YECE"/>
    <property type="match status" value="1"/>
</dbReference>
<dbReference type="STRING" id="526226.Gbro_4365"/>
<evidence type="ECO:0000313" key="3">
    <source>
        <dbReference type="Proteomes" id="UP000001219"/>
    </source>
</evidence>
<accession>D0L621</accession>
<proteinExistence type="predicted"/>
<feature type="region of interest" description="Disordered" evidence="1">
    <location>
        <begin position="143"/>
        <end position="166"/>
    </location>
</feature>
<dbReference type="HOGENOM" id="CLU_046519_3_1_11"/>
<sequence>MLHIGTSGWQYRDWRGHLYPTVLPQRKWLRHFADEFSTVEVNTFYRLPKRSTFAEWAGELPAGFTMAAKMSRYLTHVRRLTDPAEPVSLFLDHADGLGDHLGPVLIQLPPNLKADPTALYDTLRRFPSTVRVVVEPRHDSWWSDETRAERPSTTPARRDAAREPGG</sequence>
<dbReference type="InterPro" id="IPR002763">
    <property type="entry name" value="DUF72"/>
</dbReference>
<dbReference type="Proteomes" id="UP000001219">
    <property type="component" value="Chromosome"/>
</dbReference>
<gene>
    <name evidence="2" type="ordered locus">Gbro_4365</name>
</gene>
<reference evidence="3" key="1">
    <citation type="submission" date="2009-10" db="EMBL/GenBank/DDBJ databases">
        <title>The complete chromosome of Gordonia bronchialis DSM 43247.</title>
        <authorList>
            <consortium name="US DOE Joint Genome Institute (JGI-PGF)"/>
            <person name="Lucas S."/>
            <person name="Copeland A."/>
            <person name="Lapidus A."/>
            <person name="Glavina del Rio T."/>
            <person name="Dalin E."/>
            <person name="Tice H."/>
            <person name="Bruce D."/>
            <person name="Goodwin L."/>
            <person name="Pitluck S."/>
            <person name="Kyrpides N."/>
            <person name="Mavromatis K."/>
            <person name="Ivanova N."/>
            <person name="Ovchinnikova G."/>
            <person name="Saunders E."/>
            <person name="Brettin T."/>
            <person name="Detter J.C."/>
            <person name="Han C."/>
            <person name="Larimer F."/>
            <person name="Land M."/>
            <person name="Hauser L."/>
            <person name="Markowitz V."/>
            <person name="Cheng J.-F."/>
            <person name="Hugenholtz P."/>
            <person name="Woyke T."/>
            <person name="Wu D."/>
            <person name="Jando M."/>
            <person name="Schneider S."/>
            <person name="Goeker M."/>
            <person name="Klenk H.-P."/>
            <person name="Eisen J.A."/>
        </authorList>
    </citation>
    <scope>NUCLEOTIDE SEQUENCE [LARGE SCALE GENOMIC DNA]</scope>
    <source>
        <strain evidence="3">ATCC 25592 / DSM 43247 / BCRC 13721 / JCM 3198 / KCTC 3076 / NBRC 16047 / NCTC 10667</strain>
    </source>
</reference>
<dbReference type="OrthoDB" id="9780310at2"/>
<evidence type="ECO:0008006" key="4">
    <source>
        <dbReference type="Google" id="ProtNLM"/>
    </source>
</evidence>
<dbReference type="AlphaFoldDB" id="D0L621"/>
<keyword evidence="3" id="KW-1185">Reference proteome</keyword>
<dbReference type="Gene3D" id="3.20.20.410">
    <property type="entry name" value="Protein of unknown function UPF0759"/>
    <property type="match status" value="1"/>
</dbReference>
<dbReference type="EMBL" id="CP001802">
    <property type="protein sequence ID" value="ACY23507.1"/>
    <property type="molecule type" value="Genomic_DNA"/>
</dbReference>
<dbReference type="InterPro" id="IPR036520">
    <property type="entry name" value="UPF0759_sf"/>
</dbReference>